<protein>
    <submittedName>
        <fullName evidence="7">Coiled-coil domain containing 88C</fullName>
    </submittedName>
</protein>
<feature type="compositionally biased region" description="Basic and acidic residues" evidence="5">
    <location>
        <begin position="574"/>
        <end position="584"/>
    </location>
</feature>
<feature type="region of interest" description="Disordered" evidence="5">
    <location>
        <begin position="1608"/>
        <end position="1782"/>
    </location>
</feature>
<evidence type="ECO:0000256" key="3">
    <source>
        <dbReference type="ARBA" id="ARBA00023054"/>
    </source>
</evidence>
<dbReference type="PANTHER" id="PTHR18947:SF31">
    <property type="entry name" value="PROTEIN DAPLE"/>
    <property type="match status" value="1"/>
</dbReference>
<dbReference type="Proteomes" id="UP000472277">
    <property type="component" value="Chromosome 25"/>
</dbReference>
<keyword evidence="2" id="KW-0963">Cytoplasm</keyword>
<feature type="compositionally biased region" description="Basic and acidic residues" evidence="5">
    <location>
        <begin position="551"/>
        <end position="561"/>
    </location>
</feature>
<feature type="coiled-coil region" evidence="4">
    <location>
        <begin position="1105"/>
        <end position="1149"/>
    </location>
</feature>
<dbReference type="GO" id="GO:0008017">
    <property type="term" value="F:microtubule binding"/>
    <property type="evidence" value="ECO:0007669"/>
    <property type="project" value="TreeGrafter"/>
</dbReference>
<dbReference type="PANTHER" id="PTHR18947">
    <property type="entry name" value="HOOK PROTEINS"/>
    <property type="match status" value="1"/>
</dbReference>
<feature type="compositionally biased region" description="Basic and acidic residues" evidence="5">
    <location>
        <begin position="1656"/>
        <end position="1670"/>
    </location>
</feature>
<feature type="compositionally biased region" description="Polar residues" evidence="5">
    <location>
        <begin position="1761"/>
        <end position="1773"/>
    </location>
</feature>
<feature type="compositionally biased region" description="Pro residues" evidence="5">
    <location>
        <begin position="1366"/>
        <end position="1390"/>
    </location>
</feature>
<dbReference type="GO" id="GO:0051959">
    <property type="term" value="F:dynein light intermediate chain binding"/>
    <property type="evidence" value="ECO:0007669"/>
    <property type="project" value="TreeGrafter"/>
</dbReference>
<name>A0A673YX62_SALTR</name>
<dbReference type="GO" id="GO:0005737">
    <property type="term" value="C:cytoplasm"/>
    <property type="evidence" value="ECO:0007669"/>
    <property type="project" value="UniProtKB-SubCell"/>
</dbReference>
<dbReference type="Gene3D" id="1.10.418.10">
    <property type="entry name" value="Calponin-like domain"/>
    <property type="match status" value="1"/>
</dbReference>
<dbReference type="GO" id="GO:0005813">
    <property type="term" value="C:centrosome"/>
    <property type="evidence" value="ECO:0007669"/>
    <property type="project" value="TreeGrafter"/>
</dbReference>
<evidence type="ECO:0000256" key="1">
    <source>
        <dbReference type="ARBA" id="ARBA00004496"/>
    </source>
</evidence>
<evidence type="ECO:0000256" key="2">
    <source>
        <dbReference type="ARBA" id="ARBA00022490"/>
    </source>
</evidence>
<dbReference type="Pfam" id="PF19047">
    <property type="entry name" value="HOOK_N"/>
    <property type="match status" value="1"/>
</dbReference>
<dbReference type="GO" id="GO:0031122">
    <property type="term" value="P:cytoplasmic microtubule organization"/>
    <property type="evidence" value="ECO:0007669"/>
    <property type="project" value="TreeGrafter"/>
</dbReference>
<feature type="compositionally biased region" description="Polar residues" evidence="5">
    <location>
        <begin position="1548"/>
        <end position="1567"/>
    </location>
</feature>
<feature type="coiled-coil region" evidence="4">
    <location>
        <begin position="601"/>
        <end position="945"/>
    </location>
</feature>
<feature type="region of interest" description="Disordered" evidence="5">
    <location>
        <begin position="1346"/>
        <end position="1395"/>
    </location>
</feature>
<evidence type="ECO:0000313" key="8">
    <source>
        <dbReference type="Proteomes" id="UP000472277"/>
    </source>
</evidence>
<feature type="coiled-coil region" evidence="4">
    <location>
        <begin position="245"/>
        <end position="396"/>
    </location>
</feature>
<feature type="region of interest" description="Disordered" evidence="5">
    <location>
        <begin position="551"/>
        <end position="584"/>
    </location>
</feature>
<evidence type="ECO:0000256" key="5">
    <source>
        <dbReference type="SAM" id="MobiDB-lite"/>
    </source>
</evidence>
<dbReference type="InterPro" id="IPR043936">
    <property type="entry name" value="HOOK_N"/>
</dbReference>
<feature type="region of interest" description="Disordered" evidence="5">
    <location>
        <begin position="1497"/>
        <end position="1583"/>
    </location>
</feature>
<dbReference type="Gene3D" id="1.10.287.1490">
    <property type="match status" value="1"/>
</dbReference>
<evidence type="ECO:0000256" key="4">
    <source>
        <dbReference type="SAM" id="Coils"/>
    </source>
</evidence>
<feature type="domain" description="HOOK N-terminal" evidence="6">
    <location>
        <begin position="38"/>
        <end position="153"/>
    </location>
</feature>
<feature type="compositionally biased region" description="Basic and acidic residues" evidence="5">
    <location>
        <begin position="1351"/>
        <end position="1362"/>
    </location>
</feature>
<accession>A0A673YX62</accession>
<feature type="coiled-coil region" evidence="4">
    <location>
        <begin position="1183"/>
        <end position="1326"/>
    </location>
</feature>
<evidence type="ECO:0000259" key="6">
    <source>
        <dbReference type="Pfam" id="PF19047"/>
    </source>
</evidence>
<feature type="coiled-coil region" evidence="4">
    <location>
        <begin position="1003"/>
        <end position="1044"/>
    </location>
</feature>
<reference evidence="7" key="1">
    <citation type="submission" date="2025-08" db="UniProtKB">
        <authorList>
            <consortium name="Ensembl"/>
        </authorList>
    </citation>
    <scope>IDENTIFICATION</scope>
</reference>
<keyword evidence="8" id="KW-1185">Reference proteome</keyword>
<dbReference type="Ensembl" id="ENSSTUT00000040845.1">
    <property type="protein sequence ID" value="ENSSTUP00000039067.1"/>
    <property type="gene ID" value="ENSSTUG00000015985.1"/>
</dbReference>
<proteinExistence type="predicted"/>
<feature type="region of interest" description="Disordered" evidence="5">
    <location>
        <begin position="1407"/>
        <end position="1432"/>
    </location>
</feature>
<dbReference type="GeneTree" id="ENSGT00940000154785"/>
<dbReference type="GO" id="GO:0030705">
    <property type="term" value="P:cytoskeleton-dependent intracellular transport"/>
    <property type="evidence" value="ECO:0007669"/>
    <property type="project" value="InterPro"/>
</dbReference>
<feature type="compositionally biased region" description="Polar residues" evidence="5">
    <location>
        <begin position="1695"/>
        <end position="1717"/>
    </location>
</feature>
<gene>
    <name evidence="7" type="primary">CCDC88C</name>
    <name evidence="7" type="synonym">ccdc88c</name>
</gene>
<keyword evidence="3 4" id="KW-0175">Coiled coil</keyword>
<organism evidence="7 8">
    <name type="scientific">Salmo trutta</name>
    <name type="common">Brown trout</name>
    <dbReference type="NCBI Taxonomy" id="8032"/>
    <lineage>
        <taxon>Eukaryota</taxon>
        <taxon>Metazoa</taxon>
        <taxon>Chordata</taxon>
        <taxon>Craniata</taxon>
        <taxon>Vertebrata</taxon>
        <taxon>Euteleostomi</taxon>
        <taxon>Actinopterygii</taxon>
        <taxon>Neopterygii</taxon>
        <taxon>Teleostei</taxon>
        <taxon>Protacanthopterygii</taxon>
        <taxon>Salmoniformes</taxon>
        <taxon>Salmonidae</taxon>
        <taxon>Salmoninae</taxon>
        <taxon>Salmo</taxon>
    </lineage>
</organism>
<dbReference type="SUPFAM" id="SSF116907">
    <property type="entry name" value="Hook domain"/>
    <property type="match status" value="1"/>
</dbReference>
<feature type="compositionally biased region" description="Basic and acidic residues" evidence="5">
    <location>
        <begin position="1517"/>
        <end position="1527"/>
    </location>
</feature>
<sequence>MDVDLSNPFLSSVSPPSLQVKTFGPLGSGSEDKLSMFMDLVDGVFLHKIMTHIDPSPTNQRVNKNVNNDVNLRIQNLNIVIRHVKNYYQDSLQQLILMTLPNVLTMAKDPLSGTVVRVCHCFSLQCERKEEIIEKIKLLDIERQAAIVSHIQEVTQNQENVLDLQWLELPDMPPEELDPLSRNMALHLRKLIDERDECAEAIVELTQERDYLQSQQHSNHLGYPNPERTDLGLGGPISRLSKEDRQHLAVELADTKAKLRRSRQELEEKTEQLMDTKHEVERLDLEMQKLKQENMQLLAEARSVRAYRDEVDALREKAAKVDRLDTELSRCKERLHDVHFYKTRVEELREDNATLMETKTLLEEQLGASRGRCDKLYELEKENMQLRSKLHDVEMDRDTDKKRLEGLIEENMLLEISQKQSMNESAHLGWELEQLAKNNNNNDMRKSFGFELNESASSHLLKLEKENQGLQSTIQELREASRSLEEDQINAMELERENQGLSKKLEPMQTLLDQEKQTTQDMEGLEEDLLKDKQKLEKTLERLQADKNRQISELEQEKEHLSQAVSSRGQRAQVDSEARVREVETENRVLHQTITKTGSKLARLEAQGKQATKELETLRERGEELERETTRLERSKEQLQREVASLKITCDRAEALERDNISLEQDNRRLKKQVDTAQNVSLRLATLENDHSLLDEENLELRRTVESLRPAAVRLAQLQQENRELEREREDLTRSVEELRSQGKRAERLELSISSLGQENQRLQQSLENSSTKIQGLVRELRQAETGVLRRELEEVRLAGKRLEAVEKEKRGLEQELGQSEKERKQLEKEAQRLWQQLEVKEEVLEESALKLASLEKEGITKEKELERLKEVAGMVKKLESQNKELQKQATIDKRTLVTLREDLVNEKLKVQQQWNELEILSDELEKIGLNREKLLQEANSCEDNVPVERFRHLIESIPRRIEAVLRAKRGAQLDIRKAFLTFCTLSVLSMYNLTHFPLSFQNATLQTEKHLLKDQLRQLDNQNSQLNAQNVALQRQAVALQQHNTALHKQTAKLQVENSTLNSQSASLMAQNAVLQGQVGALESESEAWQRQREEARVGREGVLQDHERLLSVHERQAAEYEQLITQHTTLKGNQRALEKEHRALENKWQKDAMEAVESTLQKERESLGEEIHKNALILGENQSLRGEVDRLTQTHSQLRAEYDGLQVQTKELKTGLNRAQLEVNRWQARYDSMKEQHQGLDISMTKLDNHCELLTRLKGNLEEENHHLLSQIQMLSQQNQTLLERTMESKELYHEEQKQYIDKLNSLRRQKEKLEEKIMDQYRFHDPTPKKRNHWAGAKALAKLIKPKNRQDSSRERVRSAPDIPLPEPPTLDFPDVPPPTPPPPLPPRQSCLSLDSVRNHSLEENHHGQGHLPALTPTLTYSSRGKTDRGDVYSSRVVLSLNNGSCPGFISLVNLSTYCFCLPSPSPQVQSGSRENLVANYFNPLEQRERSTLCRHSPLSDGAKTPTSYVTPTVKRDTDLHRSGEGPGRTSKPGQCVKPSVGLQEGSTSMPQSHSQTLPNRTSNGLGTGGRPLPLGPFAPCGGGLGSSSLSRTFSLASADLLRSNGPGSYRPDMEAGGSPSRGGGDGVVRRPGAGATTRERPQSARLAGPLDIDPRKLSLAPPKEEPLSLAHHQHHSSSLSLQPECYGGRTTPGSTPRNNSPSAGLQPQGQPTHQKNHLGEVAMLRAAPALRLEEPQEGDVGGGGGGLSCSTEEHPRSTSASPDPNNDPQTVWYEYGCV</sequence>
<evidence type="ECO:0000313" key="7">
    <source>
        <dbReference type="Ensembl" id="ENSSTUP00000039067.1"/>
    </source>
</evidence>
<comment type="subcellular location">
    <subcellularLocation>
        <location evidence="1">Cytoplasm</location>
    </subcellularLocation>
</comment>
<reference evidence="7" key="2">
    <citation type="submission" date="2025-09" db="UniProtKB">
        <authorList>
            <consortium name="Ensembl"/>
        </authorList>
    </citation>
    <scope>IDENTIFICATION</scope>
</reference>
<dbReference type="InterPro" id="IPR036872">
    <property type="entry name" value="CH_dom_sf"/>
</dbReference>